<evidence type="ECO:0000256" key="1">
    <source>
        <dbReference type="ARBA" id="ARBA00022729"/>
    </source>
</evidence>
<dbReference type="EMBL" id="JAULSN010000004">
    <property type="protein sequence ID" value="KAK3373687.1"/>
    <property type="molecule type" value="Genomic_DNA"/>
</dbReference>
<keyword evidence="4" id="KW-1185">Reference proteome</keyword>
<dbReference type="SUPFAM" id="SSF81296">
    <property type="entry name" value="E set domains"/>
    <property type="match status" value="1"/>
</dbReference>
<accession>A0AAE0KCK0</accession>
<proteinExistence type="predicted"/>
<feature type="domain" description="F5/8 type C" evidence="2">
    <location>
        <begin position="8"/>
        <end position="153"/>
    </location>
</feature>
<dbReference type="Pfam" id="PF01344">
    <property type="entry name" value="Kelch_1"/>
    <property type="match status" value="1"/>
</dbReference>
<dbReference type="SUPFAM" id="SSF50965">
    <property type="entry name" value="Galactose oxidase, central domain"/>
    <property type="match status" value="1"/>
</dbReference>
<dbReference type="Pfam" id="PF09118">
    <property type="entry name" value="GO-like_E_set"/>
    <property type="match status" value="1"/>
</dbReference>
<dbReference type="Pfam" id="PF00754">
    <property type="entry name" value="F5_F8_type_C"/>
    <property type="match status" value="1"/>
</dbReference>
<dbReference type="PROSITE" id="PS50022">
    <property type="entry name" value="FA58C_3"/>
    <property type="match status" value="1"/>
</dbReference>
<dbReference type="InterPro" id="IPR006652">
    <property type="entry name" value="Kelch_1"/>
</dbReference>
<evidence type="ECO:0000259" key="2">
    <source>
        <dbReference type="PROSITE" id="PS50022"/>
    </source>
</evidence>
<gene>
    <name evidence="3" type="ORF">B0T24DRAFT_576212</name>
</gene>
<dbReference type="Proteomes" id="UP001287356">
    <property type="component" value="Unassembled WGS sequence"/>
</dbReference>
<protein>
    <submittedName>
        <fullName evidence="3">Bleached galactose oxidase</fullName>
    </submittedName>
</protein>
<dbReference type="PANTHER" id="PTHR32208:SF68">
    <property type="entry name" value="GALACTOSE OXIDASE"/>
    <property type="match status" value="1"/>
</dbReference>
<dbReference type="SUPFAM" id="SSF49785">
    <property type="entry name" value="Galactose-binding domain-like"/>
    <property type="match status" value="1"/>
</dbReference>
<dbReference type="Pfam" id="PF07250">
    <property type="entry name" value="Glyoxal_oxid_N"/>
    <property type="match status" value="1"/>
</dbReference>
<dbReference type="Gene3D" id="2.60.40.10">
    <property type="entry name" value="Immunoglobulins"/>
    <property type="match status" value="1"/>
</dbReference>
<dbReference type="InterPro" id="IPR008979">
    <property type="entry name" value="Galactose-bd-like_sf"/>
</dbReference>
<dbReference type="InterPro" id="IPR037293">
    <property type="entry name" value="Gal_Oxidase_central_sf"/>
</dbReference>
<evidence type="ECO:0000313" key="4">
    <source>
        <dbReference type="Proteomes" id="UP001287356"/>
    </source>
</evidence>
<evidence type="ECO:0000313" key="3">
    <source>
        <dbReference type="EMBL" id="KAK3373687.1"/>
    </source>
</evidence>
<dbReference type="Gene3D" id="2.130.10.80">
    <property type="entry name" value="Galactose oxidase/kelch, beta-propeller"/>
    <property type="match status" value="1"/>
</dbReference>
<dbReference type="CDD" id="cd02851">
    <property type="entry name" value="E_set_GO_C"/>
    <property type="match status" value="1"/>
</dbReference>
<dbReference type="Gene3D" id="2.60.120.260">
    <property type="entry name" value="Galactose-binding domain-like"/>
    <property type="match status" value="1"/>
</dbReference>
<keyword evidence="1" id="KW-0732">Signal</keyword>
<reference evidence="3" key="1">
    <citation type="journal article" date="2023" name="Mol. Phylogenet. Evol.">
        <title>Genome-scale phylogeny and comparative genomics of the fungal order Sordariales.</title>
        <authorList>
            <person name="Hensen N."/>
            <person name="Bonometti L."/>
            <person name="Westerberg I."/>
            <person name="Brannstrom I.O."/>
            <person name="Guillou S."/>
            <person name="Cros-Aarteil S."/>
            <person name="Calhoun S."/>
            <person name="Haridas S."/>
            <person name="Kuo A."/>
            <person name="Mondo S."/>
            <person name="Pangilinan J."/>
            <person name="Riley R."/>
            <person name="LaButti K."/>
            <person name="Andreopoulos B."/>
            <person name="Lipzen A."/>
            <person name="Chen C."/>
            <person name="Yan M."/>
            <person name="Daum C."/>
            <person name="Ng V."/>
            <person name="Clum A."/>
            <person name="Steindorff A."/>
            <person name="Ohm R.A."/>
            <person name="Martin F."/>
            <person name="Silar P."/>
            <person name="Natvig D.O."/>
            <person name="Lalanne C."/>
            <person name="Gautier V."/>
            <person name="Ament-Velasquez S.L."/>
            <person name="Kruys A."/>
            <person name="Hutchinson M.I."/>
            <person name="Powell A.J."/>
            <person name="Barry K."/>
            <person name="Miller A.N."/>
            <person name="Grigoriev I.V."/>
            <person name="Debuchy R."/>
            <person name="Gladieux P."/>
            <person name="Hiltunen Thoren M."/>
            <person name="Johannesson H."/>
        </authorList>
    </citation>
    <scope>NUCLEOTIDE SEQUENCE</scope>
    <source>
        <strain evidence="3">CBS 958.72</strain>
    </source>
</reference>
<dbReference type="AlphaFoldDB" id="A0AAE0KCK0"/>
<dbReference type="InterPro" id="IPR014756">
    <property type="entry name" value="Ig_E-set"/>
</dbReference>
<organism evidence="3 4">
    <name type="scientific">Lasiosphaeria ovina</name>
    <dbReference type="NCBI Taxonomy" id="92902"/>
    <lineage>
        <taxon>Eukaryota</taxon>
        <taxon>Fungi</taxon>
        <taxon>Dikarya</taxon>
        <taxon>Ascomycota</taxon>
        <taxon>Pezizomycotina</taxon>
        <taxon>Sordariomycetes</taxon>
        <taxon>Sordariomycetidae</taxon>
        <taxon>Sordariales</taxon>
        <taxon>Lasiosphaeriaceae</taxon>
        <taxon>Lasiosphaeria</taxon>
    </lineage>
</organism>
<reference evidence="3" key="2">
    <citation type="submission" date="2023-06" db="EMBL/GenBank/DDBJ databases">
        <authorList>
            <consortium name="Lawrence Berkeley National Laboratory"/>
            <person name="Haridas S."/>
            <person name="Hensen N."/>
            <person name="Bonometti L."/>
            <person name="Westerberg I."/>
            <person name="Brannstrom I.O."/>
            <person name="Guillou S."/>
            <person name="Cros-Aarteil S."/>
            <person name="Calhoun S."/>
            <person name="Kuo A."/>
            <person name="Mondo S."/>
            <person name="Pangilinan J."/>
            <person name="Riley R."/>
            <person name="Labutti K."/>
            <person name="Andreopoulos B."/>
            <person name="Lipzen A."/>
            <person name="Chen C."/>
            <person name="Yanf M."/>
            <person name="Daum C."/>
            <person name="Ng V."/>
            <person name="Clum A."/>
            <person name="Steindorff A."/>
            <person name="Ohm R."/>
            <person name="Martin F."/>
            <person name="Silar P."/>
            <person name="Natvig D."/>
            <person name="Lalanne C."/>
            <person name="Gautier V."/>
            <person name="Ament-Velasquez S.L."/>
            <person name="Kruys A."/>
            <person name="Hutchinson M.I."/>
            <person name="Powell A.J."/>
            <person name="Barry K."/>
            <person name="Miller A.N."/>
            <person name="Grigoriev I.V."/>
            <person name="Debuchy R."/>
            <person name="Gladieux P."/>
            <person name="Thoren M.H."/>
            <person name="Johannesson H."/>
        </authorList>
    </citation>
    <scope>NUCLEOTIDE SEQUENCE</scope>
    <source>
        <strain evidence="3">CBS 958.72</strain>
    </source>
</reference>
<comment type="caution">
    <text evidence="3">The sequence shown here is derived from an EMBL/GenBank/DDBJ whole genome shotgun (WGS) entry which is preliminary data.</text>
</comment>
<dbReference type="InterPro" id="IPR009880">
    <property type="entry name" value="Glyoxal_oxidase_N"/>
</dbReference>
<dbReference type="InterPro" id="IPR000421">
    <property type="entry name" value="FA58C"/>
</dbReference>
<sequence>MGNKSVSTAATLWGATRIEDRTGWKATCSSSSSNDPATSCDKAIDALGNATDWKSANGTVHWIVIDLAQEVNIHSLAVTPSKSWEAAGGSVRQHQVEVRTQTGDWQPVAFGAWRNGSIVTAATFEPRLAQFVRLSVRDTHKDANFVAISDINVYTLSAVPAAVAGGGRWNYTLNFPLVPVTAFLNPITRQLVTLASYAPDRFENDKHHNTVLATWDPASGNITDELIGQTKHDIFCPGTSMDESGQLIVTGGSTAAVFSIYNPSPSRGWEMPKHNRVAVPRGYQGQTYLSDGRTFMIGGTWSGGGADENKNGEIYDPKTGTWTKLPGIAADYIKMNASQTCSPPGSSKPCFMDEWRQHHAWLFAWKDGSVFHAGPSVRMNWFFLTAAPGKVELGGYRKDTSKDFADGDAVCGAAVMYDAVNGRILTAGGAPNYHYWHDSSKMPAGAHRLEATTNVFNITLGAPGRVVEPTQLASMKRQRIFANAAVLPNGEVFIVGGQRQGEPFYDETWQPVPEIYTPQTNSWRDAAPHSTPRVYHSWAMLLPDASVLVGGGGLQRPETDHYDAQVYQPSYLLTPDGKDTIPDTQRPAIKDDGVTEYKVGDAVSIATDVDVDDASLIRYSAATHALNNDLRRIQLTLRGSGKNYTAAIPSDPGVALPGYWMLFVLRKGVPSHAKTIRIHT</sequence>
<name>A0AAE0KCK0_9PEZI</name>
<dbReference type="InterPro" id="IPR015202">
    <property type="entry name" value="GO-like_E_set"/>
</dbReference>
<dbReference type="InterPro" id="IPR013783">
    <property type="entry name" value="Ig-like_fold"/>
</dbReference>
<dbReference type="InterPro" id="IPR011043">
    <property type="entry name" value="Gal_Oxase/kelch_b-propeller"/>
</dbReference>
<dbReference type="PANTHER" id="PTHR32208">
    <property type="entry name" value="SECRETED PROTEIN-RELATED"/>
    <property type="match status" value="1"/>
</dbReference>